<dbReference type="PANTHER" id="PTHR30454">
    <property type="entry name" value="4-HYDROXY-3-METHYLBUT-2-EN-1-YL DIPHOSPHATE SYNTHASE"/>
    <property type="match status" value="1"/>
</dbReference>
<sequence>MQVKQIFQKKMRYIEARAGNVTIGHDHRIVVQTMCNTHTADIEKTLEQCRRMHEAGAQMIRLTVPGMKEVEALRTIRERLRAEGIDTPLVADVHFSAEIAIACAEFVEKVRINPGNFHKDHEQACARFARLVEVCREHGTAVRIGLNHGSLGDRITTLYGNTPLAMKEAVMEWLGLCEKNDFTNVVVSLKASNTLVMVEAYRLLYEAMEENGTVYPTHLGVTEAGNGDAGRIKSAVGISALLSDGIGDTIRVSLTEDPVNEISVAKLIADRYDTLRHSTMTSLKVEGRKAVASYRSPSREALVVDFACDFGRRLLDRQIDEVEVSGEYGKPAGSVTMDAAECGYLADELMQAARRRFYRPEYIACPGCGRTMYNLEQTFNEVKRRTSHLKGLVIAVMGCIVNGPGEMADADWGYVGEGSGKVTIYRGKTPVMRHVPEAEAIDRLLELIDADRKSQEI</sequence>
<dbReference type="Gene3D" id="3.20.20.20">
    <property type="entry name" value="Dihydropteroate synthase-like"/>
    <property type="match status" value="1"/>
</dbReference>
<comment type="catalytic activity">
    <reaction evidence="7">
        <text>(2E)-4-hydroxy-3-methylbut-2-enyl diphosphate + oxidized [flavodoxin] + H2O + 2 H(+) = 2-C-methyl-D-erythritol 2,4-cyclic diphosphate + reduced [flavodoxin]</text>
        <dbReference type="Rhea" id="RHEA:43604"/>
        <dbReference type="Rhea" id="RHEA-COMP:10622"/>
        <dbReference type="Rhea" id="RHEA-COMP:10623"/>
        <dbReference type="ChEBI" id="CHEBI:15377"/>
        <dbReference type="ChEBI" id="CHEBI:15378"/>
        <dbReference type="ChEBI" id="CHEBI:57618"/>
        <dbReference type="ChEBI" id="CHEBI:58210"/>
        <dbReference type="ChEBI" id="CHEBI:58483"/>
        <dbReference type="ChEBI" id="CHEBI:128753"/>
        <dbReference type="EC" id="1.17.7.3"/>
    </reaction>
</comment>
<comment type="caution">
    <text evidence="10">The sequence shown here is derived from an EMBL/GenBank/DDBJ whole genome shotgun (WGS) entry which is preliminary data.</text>
</comment>
<dbReference type="Gene3D" id="3.30.413.10">
    <property type="entry name" value="Sulfite Reductase Hemoprotein, domain 1"/>
    <property type="match status" value="1"/>
</dbReference>
<keyword evidence="1 7" id="KW-0004">4Fe-4S</keyword>
<evidence type="ECO:0000256" key="1">
    <source>
        <dbReference type="ARBA" id="ARBA00022485"/>
    </source>
</evidence>
<evidence type="ECO:0000313" key="10">
    <source>
        <dbReference type="EMBL" id="MBO8453737.1"/>
    </source>
</evidence>
<gene>
    <name evidence="7 10" type="primary">ispG</name>
    <name evidence="10" type="ORF">IAC07_03310</name>
</gene>
<dbReference type="Pfam" id="PF04551">
    <property type="entry name" value="GcpE"/>
    <property type="match status" value="1"/>
</dbReference>
<feature type="domain" description="IspG C-terminal" evidence="9">
    <location>
        <begin position="361"/>
        <end position="449"/>
    </location>
</feature>
<dbReference type="GO" id="GO:0051539">
    <property type="term" value="F:4 iron, 4 sulfur cluster binding"/>
    <property type="evidence" value="ECO:0007669"/>
    <property type="project" value="UniProtKB-UniRule"/>
</dbReference>
<name>A0A940DQE1_9BACT</name>
<dbReference type="PANTHER" id="PTHR30454:SF0">
    <property type="entry name" value="4-HYDROXY-3-METHYLBUT-2-EN-1-YL DIPHOSPHATE SYNTHASE (FERREDOXIN), CHLOROPLASTIC"/>
    <property type="match status" value="1"/>
</dbReference>
<dbReference type="GO" id="GO:0005506">
    <property type="term" value="F:iron ion binding"/>
    <property type="evidence" value="ECO:0007669"/>
    <property type="project" value="InterPro"/>
</dbReference>
<dbReference type="GO" id="GO:0141197">
    <property type="term" value="F:4-hydroxy-3-methylbut-2-enyl-diphosphate synthase activity (flavodoxin)"/>
    <property type="evidence" value="ECO:0007669"/>
    <property type="project" value="UniProtKB-EC"/>
</dbReference>
<comment type="pathway">
    <text evidence="7">Isoprenoid biosynthesis; isopentenyl diphosphate biosynthesis via DXP pathway; isopentenyl diphosphate from 1-deoxy-D-xylulose 5-phosphate: step 5/6.</text>
</comment>
<accession>A0A940DQE1</accession>
<dbReference type="EC" id="1.17.7.3" evidence="7"/>
<feature type="binding site" evidence="7">
    <location>
        <position position="365"/>
    </location>
    <ligand>
        <name>[4Fe-4S] cluster</name>
        <dbReference type="ChEBI" id="CHEBI:49883"/>
    </ligand>
</feature>
<evidence type="ECO:0000256" key="4">
    <source>
        <dbReference type="ARBA" id="ARBA00023004"/>
    </source>
</evidence>
<dbReference type="GO" id="GO:0046429">
    <property type="term" value="F:4-hydroxy-3-methylbut-2-en-1-yl diphosphate synthase activity (ferredoxin)"/>
    <property type="evidence" value="ECO:0007669"/>
    <property type="project" value="UniProtKB-UniRule"/>
</dbReference>
<keyword evidence="3 7" id="KW-0560">Oxidoreductase</keyword>
<reference evidence="10" key="1">
    <citation type="submission" date="2020-10" db="EMBL/GenBank/DDBJ databases">
        <authorList>
            <person name="Gilroy R."/>
        </authorList>
    </citation>
    <scope>NUCLEOTIDE SEQUENCE</scope>
    <source>
        <strain evidence="10">F1-3629</strain>
    </source>
</reference>
<dbReference type="InterPro" id="IPR011005">
    <property type="entry name" value="Dihydropteroate_synth-like_sf"/>
</dbReference>
<evidence type="ECO:0000256" key="6">
    <source>
        <dbReference type="ARBA" id="ARBA00023229"/>
    </source>
</evidence>
<dbReference type="InterPro" id="IPR058578">
    <property type="entry name" value="IspG_TIM"/>
</dbReference>
<comment type="similarity">
    <text evidence="7">Belongs to the IspG family.</text>
</comment>
<dbReference type="NCBIfam" id="TIGR00612">
    <property type="entry name" value="ispG_gcpE"/>
    <property type="match status" value="1"/>
</dbReference>
<dbReference type="InterPro" id="IPR045854">
    <property type="entry name" value="NO2/SO3_Rdtase_4Fe4S_sf"/>
</dbReference>
<feature type="binding site" evidence="7">
    <location>
        <position position="406"/>
    </location>
    <ligand>
        <name>[4Fe-4S] cluster</name>
        <dbReference type="ChEBI" id="CHEBI:49883"/>
    </ligand>
</feature>
<dbReference type="HAMAP" id="MF_00159">
    <property type="entry name" value="IspG"/>
    <property type="match status" value="1"/>
</dbReference>
<evidence type="ECO:0000259" key="8">
    <source>
        <dbReference type="Pfam" id="PF04551"/>
    </source>
</evidence>
<protein>
    <recommendedName>
        <fullName evidence="7">4-hydroxy-3-methylbut-2-en-1-yl diphosphate synthase (flavodoxin)</fullName>
        <ecNumber evidence="7">1.17.7.3</ecNumber>
    </recommendedName>
    <alternativeName>
        <fullName evidence="7">1-hydroxy-2-methyl-2-(E)-butenyl 4-diphosphate synthase</fullName>
    </alternativeName>
</protein>
<dbReference type="GO" id="GO:0016114">
    <property type="term" value="P:terpenoid biosynthetic process"/>
    <property type="evidence" value="ECO:0007669"/>
    <property type="project" value="InterPro"/>
</dbReference>
<dbReference type="PIRSF" id="PIRSF037336">
    <property type="entry name" value="IspG_like"/>
    <property type="match status" value="1"/>
</dbReference>
<keyword evidence="5 7" id="KW-0411">Iron-sulfur</keyword>
<reference evidence="10" key="2">
    <citation type="journal article" date="2021" name="PeerJ">
        <title>Extensive microbial diversity within the chicken gut microbiome revealed by metagenomics and culture.</title>
        <authorList>
            <person name="Gilroy R."/>
            <person name="Ravi A."/>
            <person name="Getino M."/>
            <person name="Pursley I."/>
            <person name="Horton D.L."/>
            <person name="Alikhan N.F."/>
            <person name="Baker D."/>
            <person name="Gharbi K."/>
            <person name="Hall N."/>
            <person name="Watson M."/>
            <person name="Adriaenssens E.M."/>
            <person name="Foster-Nyarko E."/>
            <person name="Jarju S."/>
            <person name="Secka A."/>
            <person name="Antonio M."/>
            <person name="Oren A."/>
            <person name="Chaudhuri R.R."/>
            <person name="La Ragione R."/>
            <person name="Hildebrand F."/>
            <person name="Pallen M.J."/>
        </authorList>
    </citation>
    <scope>NUCLEOTIDE SEQUENCE</scope>
    <source>
        <strain evidence="10">F1-3629</strain>
    </source>
</reference>
<dbReference type="SUPFAM" id="SSF51717">
    <property type="entry name" value="Dihydropteroate synthetase-like"/>
    <property type="match status" value="1"/>
</dbReference>
<evidence type="ECO:0000259" key="9">
    <source>
        <dbReference type="Pfam" id="PF26540"/>
    </source>
</evidence>
<evidence type="ECO:0000256" key="7">
    <source>
        <dbReference type="HAMAP-Rule" id="MF_00159"/>
    </source>
</evidence>
<dbReference type="GO" id="GO:0019288">
    <property type="term" value="P:isopentenyl diphosphate biosynthetic process, methylerythritol 4-phosphate pathway"/>
    <property type="evidence" value="ECO:0007669"/>
    <property type="project" value="UniProtKB-UniRule"/>
</dbReference>
<dbReference type="Proteomes" id="UP000771749">
    <property type="component" value="Unassembled WGS sequence"/>
</dbReference>
<comment type="cofactor">
    <cofactor evidence="7">
        <name>[4Fe-4S] cluster</name>
        <dbReference type="ChEBI" id="CHEBI:49883"/>
    </cofactor>
    <text evidence="7">Binds 1 [4Fe-4S] cluster.</text>
</comment>
<evidence type="ECO:0000256" key="5">
    <source>
        <dbReference type="ARBA" id="ARBA00023014"/>
    </source>
</evidence>
<proteinExistence type="inferred from homology"/>
<keyword evidence="4 7" id="KW-0408">Iron</keyword>
<evidence type="ECO:0000256" key="2">
    <source>
        <dbReference type="ARBA" id="ARBA00022723"/>
    </source>
</evidence>
<keyword evidence="6 7" id="KW-0414">Isoprene biosynthesis</keyword>
<keyword evidence="2 7" id="KW-0479">Metal-binding</keyword>
<comment type="function">
    <text evidence="7">Converts 2C-methyl-D-erythritol 2,4-cyclodiphosphate (ME-2,4cPP) into 1-hydroxy-2-methyl-2-(E)-butenyl 4-diphosphate.</text>
</comment>
<dbReference type="SUPFAM" id="SSF56014">
    <property type="entry name" value="Nitrite and sulphite reductase 4Fe-4S domain-like"/>
    <property type="match status" value="1"/>
</dbReference>
<feature type="domain" description="IspG TIM-barrel" evidence="8">
    <location>
        <begin position="17"/>
        <end position="266"/>
    </location>
</feature>
<dbReference type="AlphaFoldDB" id="A0A940DQE1"/>
<organism evidence="10 11">
    <name type="scientific">Candidatus Cryptobacteroides gallistercoris</name>
    <dbReference type="NCBI Taxonomy" id="2840765"/>
    <lineage>
        <taxon>Bacteria</taxon>
        <taxon>Pseudomonadati</taxon>
        <taxon>Bacteroidota</taxon>
        <taxon>Bacteroidia</taxon>
        <taxon>Bacteroidales</taxon>
        <taxon>Candidatus Cryptobacteroides</taxon>
    </lineage>
</organism>
<dbReference type="InterPro" id="IPR017178">
    <property type="entry name" value="IspG_atypical"/>
</dbReference>
<dbReference type="InterPro" id="IPR058579">
    <property type="entry name" value="IspG_C"/>
</dbReference>
<dbReference type="Pfam" id="PF26540">
    <property type="entry name" value="GcpE_C"/>
    <property type="match status" value="1"/>
</dbReference>
<feature type="binding site" evidence="7">
    <location>
        <position position="368"/>
    </location>
    <ligand>
        <name>[4Fe-4S] cluster</name>
        <dbReference type="ChEBI" id="CHEBI:49883"/>
    </ligand>
</feature>
<evidence type="ECO:0000313" key="11">
    <source>
        <dbReference type="Proteomes" id="UP000771749"/>
    </source>
</evidence>
<dbReference type="EMBL" id="JADIMJ010000049">
    <property type="protein sequence ID" value="MBO8453737.1"/>
    <property type="molecule type" value="Genomic_DNA"/>
</dbReference>
<feature type="binding site" evidence="7">
    <location>
        <position position="399"/>
    </location>
    <ligand>
        <name>[4Fe-4S] cluster</name>
        <dbReference type="ChEBI" id="CHEBI:49883"/>
    </ligand>
</feature>
<dbReference type="InterPro" id="IPR004588">
    <property type="entry name" value="IspG_bac-typ"/>
</dbReference>
<evidence type="ECO:0000256" key="3">
    <source>
        <dbReference type="ARBA" id="ARBA00023002"/>
    </source>
</evidence>